<dbReference type="OrthoDB" id="3372479at2"/>
<dbReference type="AlphaFoldDB" id="A0A2W2CCI3"/>
<keyword evidence="3" id="KW-1185">Reference proteome</keyword>
<dbReference type="InterPro" id="IPR038109">
    <property type="entry name" value="DNA_bind_recomb_sf"/>
</dbReference>
<gene>
    <name evidence="2" type="ORF">C1I99_16435</name>
</gene>
<dbReference type="InterPro" id="IPR050639">
    <property type="entry name" value="SSR_resolvase"/>
</dbReference>
<accession>A0A2W2CCI3</accession>
<protein>
    <submittedName>
        <fullName evidence="2">Recombinase family protein</fullName>
    </submittedName>
</protein>
<evidence type="ECO:0000313" key="3">
    <source>
        <dbReference type="Proteomes" id="UP000248749"/>
    </source>
</evidence>
<dbReference type="SMART" id="SM00857">
    <property type="entry name" value="Resolvase"/>
    <property type="match status" value="1"/>
</dbReference>
<evidence type="ECO:0000259" key="1">
    <source>
        <dbReference type="PROSITE" id="PS51737"/>
    </source>
</evidence>
<dbReference type="GO" id="GO:0000150">
    <property type="term" value="F:DNA strand exchange activity"/>
    <property type="evidence" value="ECO:0007669"/>
    <property type="project" value="InterPro"/>
</dbReference>
<dbReference type="CDD" id="cd00338">
    <property type="entry name" value="Ser_Recombinase"/>
    <property type="match status" value="1"/>
</dbReference>
<comment type="caution">
    <text evidence="2">The sequence shown here is derived from an EMBL/GenBank/DDBJ whole genome shotgun (WGS) entry which is preliminary data.</text>
</comment>
<dbReference type="GO" id="GO:0003677">
    <property type="term" value="F:DNA binding"/>
    <property type="evidence" value="ECO:0007669"/>
    <property type="project" value="InterPro"/>
</dbReference>
<dbReference type="Gene3D" id="3.40.50.1390">
    <property type="entry name" value="Resolvase, N-terminal catalytic domain"/>
    <property type="match status" value="1"/>
</dbReference>
<dbReference type="Pfam" id="PF07508">
    <property type="entry name" value="Recombinase"/>
    <property type="match status" value="1"/>
</dbReference>
<reference evidence="2 3" key="1">
    <citation type="submission" date="2018-01" db="EMBL/GenBank/DDBJ databases">
        <title>Draft genome sequence of Salinispora sp. 13K206.</title>
        <authorList>
            <person name="Sahin N."/>
            <person name="Saygin H."/>
            <person name="Ay H."/>
        </authorList>
    </citation>
    <scope>NUCLEOTIDE SEQUENCE [LARGE SCALE GENOMIC DNA]</scope>
    <source>
        <strain evidence="2 3">13K206</strain>
    </source>
</reference>
<dbReference type="Gene3D" id="3.90.1750.20">
    <property type="entry name" value="Putative Large Serine Recombinase, Chain B, Domain 2"/>
    <property type="match status" value="1"/>
</dbReference>
<name>A0A2W2CCI3_9ACTN</name>
<dbReference type="Pfam" id="PF13408">
    <property type="entry name" value="Zn_ribbon_recom"/>
    <property type="match status" value="1"/>
</dbReference>
<organism evidence="2 3">
    <name type="scientific">Micromonospora deserti</name>
    <dbReference type="NCBI Taxonomy" id="2070366"/>
    <lineage>
        <taxon>Bacteria</taxon>
        <taxon>Bacillati</taxon>
        <taxon>Actinomycetota</taxon>
        <taxon>Actinomycetes</taxon>
        <taxon>Micromonosporales</taxon>
        <taxon>Micromonosporaceae</taxon>
        <taxon>Micromonospora</taxon>
    </lineage>
</organism>
<sequence length="584" mass="64745">MSRAVLTTLLSYRLTTSRLTGTPAEAHRRFAFYGRVSTEDQQDPVASRNWQLTRATGLIEPTGGIIVAEFFDIGLSRSLPWKRRPHAARLLDALADPNRGFDAVVIGEPQRAFYGNQYSLTMPVFSHYGVDLWVPEVGGAIDPESEAHDLIMSVFGGMSKGERTRVKVRVRTAMTSQAKIEGRFLGGRPPYGYRLADAGPHPNPGKAADGRRLHKLEPDPATAPVVRRIFAMYLANNGYFAIAEALTRDGIPSPSAADPARNPHRTGEGWAKSAVKNILSNPRYTGRQVWNKQRKDEVLLDVNDVALGYETRMRWNDKTSWVWSDTIAHPPLVTVNDFELAQTIMAASGRGRTGNRQRKVRRHYLLRGLLLCGLCGRKMQSHQAHETAYYRCRYPNEYALANHVQHPRNVYVAERDIIPALDNWLLTAFAPHRLTDTIRRLHAAQPDTGPGVVAPEITAANKIIAACDAKLLQYRAIADAGGDPATVAAWMAEVNAQRAAAVTQRDQAAAQAPRRLTEDDIRHLVGSLDDIRNTLRNAHHQAKSNVYRALRLALTYNPGQNKISVEAKPDADYCGVTVRVRGGT</sequence>
<dbReference type="InterPro" id="IPR025827">
    <property type="entry name" value="Zn_ribbon_recom_dom"/>
</dbReference>
<dbReference type="InterPro" id="IPR011109">
    <property type="entry name" value="DNA_bind_recombinase_dom"/>
</dbReference>
<dbReference type="PANTHER" id="PTHR30461">
    <property type="entry name" value="DNA-INVERTASE FROM LAMBDOID PROPHAGE"/>
    <property type="match status" value="1"/>
</dbReference>
<dbReference type="PROSITE" id="PS51737">
    <property type="entry name" value="RECOMBINASE_DNA_BIND"/>
    <property type="match status" value="1"/>
</dbReference>
<dbReference type="InterPro" id="IPR036162">
    <property type="entry name" value="Resolvase-like_N_sf"/>
</dbReference>
<dbReference type="InterPro" id="IPR006119">
    <property type="entry name" value="Resolv_N"/>
</dbReference>
<evidence type="ECO:0000313" key="2">
    <source>
        <dbReference type="EMBL" id="PZF97021.1"/>
    </source>
</evidence>
<dbReference type="EMBL" id="POUB01000106">
    <property type="protein sequence ID" value="PZF97021.1"/>
    <property type="molecule type" value="Genomic_DNA"/>
</dbReference>
<dbReference type="PANTHER" id="PTHR30461:SF23">
    <property type="entry name" value="DNA RECOMBINASE-RELATED"/>
    <property type="match status" value="1"/>
</dbReference>
<feature type="domain" description="Recombinase" evidence="1">
    <location>
        <begin position="190"/>
        <end position="351"/>
    </location>
</feature>
<dbReference type="SUPFAM" id="SSF53041">
    <property type="entry name" value="Resolvase-like"/>
    <property type="match status" value="1"/>
</dbReference>
<proteinExistence type="predicted"/>
<dbReference type="Proteomes" id="UP000248749">
    <property type="component" value="Unassembled WGS sequence"/>
</dbReference>
<dbReference type="Pfam" id="PF00239">
    <property type="entry name" value="Resolvase"/>
    <property type="match status" value="1"/>
</dbReference>